<evidence type="ECO:0000259" key="6">
    <source>
        <dbReference type="PROSITE" id="PS51635"/>
    </source>
</evidence>
<evidence type="ECO:0000256" key="5">
    <source>
        <dbReference type="SAM" id="MobiDB-lite"/>
    </source>
</evidence>
<evidence type="ECO:0000313" key="8">
    <source>
        <dbReference type="Proteomes" id="UP000283634"/>
    </source>
</evidence>
<evidence type="ECO:0000256" key="4">
    <source>
        <dbReference type="PROSITE-ProRule" id="PRU01161"/>
    </source>
</evidence>
<dbReference type="InterPro" id="IPR002641">
    <property type="entry name" value="PNPLA_dom"/>
</dbReference>
<dbReference type="Gene3D" id="3.40.1090.10">
    <property type="entry name" value="Cytosolic phospholipase A2 catalytic domain"/>
    <property type="match status" value="2"/>
</dbReference>
<feature type="domain" description="PNPLA" evidence="6">
    <location>
        <begin position="340"/>
        <end position="539"/>
    </location>
</feature>
<dbReference type="GO" id="GO:0004806">
    <property type="term" value="F:triacylglycerol lipase activity"/>
    <property type="evidence" value="ECO:0007669"/>
    <property type="project" value="UniProtKB-EC"/>
</dbReference>
<dbReference type="VEuPathDB" id="TriTrypDB:TRSC58_01394"/>
<dbReference type="EC" id="2.3.1.-" evidence="7"/>
<feature type="active site" description="Proton acceptor" evidence="4">
    <location>
        <position position="526"/>
    </location>
</feature>
<dbReference type="GO" id="GO:0016746">
    <property type="term" value="F:acyltransferase activity"/>
    <property type="evidence" value="ECO:0007669"/>
    <property type="project" value="UniProtKB-KW"/>
</dbReference>
<evidence type="ECO:0000256" key="3">
    <source>
        <dbReference type="ARBA" id="ARBA00023098"/>
    </source>
</evidence>
<feature type="active site" description="Nucleophile" evidence="4">
    <location>
        <position position="373"/>
    </location>
</feature>
<dbReference type="RefSeq" id="XP_029236235.1">
    <property type="nucleotide sequence ID" value="XM_029383930.1"/>
</dbReference>
<comment type="caution">
    <text evidence="7">The sequence shown here is derived from an EMBL/GenBank/DDBJ whole genome shotgun (WGS) entry which is preliminary data.</text>
</comment>
<dbReference type="GeneID" id="40331054"/>
<keyword evidence="7" id="KW-0808">Transferase</keyword>
<dbReference type="InterPro" id="IPR021771">
    <property type="entry name" value="Triacylglycerol_lipase_N"/>
</dbReference>
<keyword evidence="8" id="KW-1185">Reference proteome</keyword>
<protein>
    <submittedName>
        <fullName evidence="7">Transferase/triacylglycerol lipase</fullName>
        <ecNumber evidence="7">2.3.1.-</ecNumber>
        <ecNumber evidence="7">3.1.1.3</ecNumber>
    </submittedName>
</protein>
<dbReference type="SUPFAM" id="SSF52151">
    <property type="entry name" value="FabD/lysophospholipase-like"/>
    <property type="match status" value="1"/>
</dbReference>
<dbReference type="OrthoDB" id="10049244at2759"/>
<name>A0A3R7LQ57_TRYRA</name>
<sequence>MSMDAAQIQACTMDPATHGIARQNKRAAAGVKVRSTNSLSRRKNAKGSSRPKKDLHCPQRGVKRTRLKIIFDFLYFFIVECIILKPLHVIQAWVEDYTSRAQRARTERRFINIMNSTESLDTWLTNATYLDNHRGIQAWKNTVPNKGDCDAEGLNQDAYCAKILASSENERAMCEFLRTQLHRTAHGMTNPSNFRYYTGTITCVEEYNEAVVNLIRAFGREHSYNKSPLSRFTSSEERRRCSFEESHLLTPNSTTATFANEFAGADEIVDFAPSGESDAERRADDPTCNYLESRAVPSLYLSSLLNWAMKPHAFAETHLTDIQKLEVLQDTLQSYGRSALMLSGGSTLGVSHTGVVRALFDAGLLPDIISGSSAGSLIAAIICSMKTDQLSELLTDSVSTVQKLQFSPFDHGELFTKLKQLLRTGAFMEVRTLMECLRSNLGDLTFEEAYRSTGRILNVCVTSEQYSGSHMDRHMLLNYMTSPNVVLWSAVSASCALPGLFTAVQLIEKLPDGTFRRFLPGQLWCDGSLARDLPRESLASLFNVNYFIVSQVNPHIIPFQQKPVSPLVYKERRPRKILSSLWYGCCREIHRWILKLFSVGLLSSTGRWGLLYLFLAQRYDGDILILPIGNVMHAVPDYFNIMANPTSEYIAFVTSRAQLRTWPHLNQIRHSTMIERALTRELGLLRERIRDHNKTFS</sequence>
<dbReference type="Proteomes" id="UP000283634">
    <property type="component" value="Unassembled WGS sequence"/>
</dbReference>
<keyword evidence="7" id="KW-0012">Acyltransferase</keyword>
<dbReference type="Pfam" id="PF11815">
    <property type="entry name" value="DUF3336"/>
    <property type="match status" value="1"/>
</dbReference>
<dbReference type="PANTHER" id="PTHR14226:SF10">
    <property type="entry name" value="TRIACYLGLYCEROL LIPASE 4-RELATED"/>
    <property type="match status" value="1"/>
</dbReference>
<dbReference type="PANTHER" id="PTHR14226">
    <property type="entry name" value="NEUROPATHY TARGET ESTERASE/SWISS CHEESE D.MELANOGASTER"/>
    <property type="match status" value="1"/>
</dbReference>
<dbReference type="EC" id="3.1.1.3" evidence="7"/>
<dbReference type="EMBL" id="MKGL01000283">
    <property type="protein sequence ID" value="RNF01268.1"/>
    <property type="molecule type" value="Genomic_DNA"/>
</dbReference>
<feature type="short sequence motif" description="GXSXG" evidence="4">
    <location>
        <begin position="371"/>
        <end position="375"/>
    </location>
</feature>
<accession>A0A3R7LQ57</accession>
<dbReference type="OMA" id="MGTYHAG"/>
<reference evidence="7 8" key="1">
    <citation type="journal article" date="2018" name="BMC Genomics">
        <title>Genomic comparison of Trypanosoma conorhini and Trypanosoma rangeli to Trypanosoma cruzi strains of high and low virulence.</title>
        <authorList>
            <person name="Bradwell K.R."/>
            <person name="Koparde V.N."/>
            <person name="Matveyev A.V."/>
            <person name="Serrano M.G."/>
            <person name="Alves J.M."/>
            <person name="Parikh H."/>
            <person name="Huang B."/>
            <person name="Lee V."/>
            <person name="Espinosa-Alvarez O."/>
            <person name="Ortiz P.A."/>
            <person name="Costa-Martins A.G."/>
            <person name="Teixeira M.M."/>
            <person name="Buck G.A."/>
        </authorList>
    </citation>
    <scope>NUCLEOTIDE SEQUENCE [LARGE SCALE GENOMIC DNA]</scope>
    <source>
        <strain evidence="7 8">AM80</strain>
    </source>
</reference>
<keyword evidence="3 4" id="KW-0443">Lipid metabolism</keyword>
<evidence type="ECO:0000256" key="2">
    <source>
        <dbReference type="ARBA" id="ARBA00022963"/>
    </source>
</evidence>
<keyword evidence="1 4" id="KW-0378">Hydrolase</keyword>
<comment type="caution">
    <text evidence="4">Lacks conserved residue(s) required for the propagation of feature annotation.</text>
</comment>
<dbReference type="GO" id="GO:0016042">
    <property type="term" value="P:lipid catabolic process"/>
    <property type="evidence" value="ECO:0007669"/>
    <property type="project" value="UniProtKB-UniRule"/>
</dbReference>
<dbReference type="InterPro" id="IPR016035">
    <property type="entry name" value="Acyl_Trfase/lysoPLipase"/>
</dbReference>
<organism evidence="7 8">
    <name type="scientific">Trypanosoma rangeli</name>
    <dbReference type="NCBI Taxonomy" id="5698"/>
    <lineage>
        <taxon>Eukaryota</taxon>
        <taxon>Discoba</taxon>
        <taxon>Euglenozoa</taxon>
        <taxon>Kinetoplastea</taxon>
        <taxon>Metakinetoplastina</taxon>
        <taxon>Trypanosomatida</taxon>
        <taxon>Trypanosomatidae</taxon>
        <taxon>Trypanosoma</taxon>
        <taxon>Herpetosoma</taxon>
    </lineage>
</organism>
<dbReference type="InterPro" id="IPR050301">
    <property type="entry name" value="NTE"/>
</dbReference>
<keyword evidence="2 4" id="KW-0442">Lipid degradation</keyword>
<evidence type="ECO:0000256" key="1">
    <source>
        <dbReference type="ARBA" id="ARBA00022801"/>
    </source>
</evidence>
<dbReference type="Pfam" id="PF01734">
    <property type="entry name" value="Patatin"/>
    <property type="match status" value="1"/>
</dbReference>
<proteinExistence type="predicted"/>
<evidence type="ECO:0000313" key="7">
    <source>
        <dbReference type="EMBL" id="RNF01268.1"/>
    </source>
</evidence>
<dbReference type="PROSITE" id="PS51635">
    <property type="entry name" value="PNPLA"/>
    <property type="match status" value="1"/>
</dbReference>
<feature type="region of interest" description="Disordered" evidence="5">
    <location>
        <begin position="24"/>
        <end position="57"/>
    </location>
</feature>
<gene>
    <name evidence="7" type="ORF">TraAM80_07121</name>
</gene>
<dbReference type="AlphaFoldDB" id="A0A3R7LQ57"/>